<feature type="binding site" evidence="9">
    <location>
        <position position="294"/>
    </location>
    <ligand>
        <name>GTP</name>
        <dbReference type="ChEBI" id="CHEBI:37565"/>
    </ligand>
</feature>
<evidence type="ECO:0000313" key="11">
    <source>
        <dbReference type="Proteomes" id="UP000492821"/>
    </source>
</evidence>
<dbReference type="SUPFAM" id="SSF52540">
    <property type="entry name" value="P-loop containing nucleoside triphosphate hydrolases"/>
    <property type="match status" value="1"/>
</dbReference>
<dbReference type="GO" id="GO:0031683">
    <property type="term" value="F:G-protein beta/gamma-subunit complex binding"/>
    <property type="evidence" value="ECO:0007669"/>
    <property type="project" value="InterPro"/>
</dbReference>
<feature type="binding site" evidence="9">
    <location>
        <begin position="239"/>
        <end position="242"/>
    </location>
    <ligand>
        <name>GTP</name>
        <dbReference type="ChEBI" id="CHEBI:37565"/>
    </ligand>
</feature>
<keyword evidence="1" id="KW-0519">Myristate</keyword>
<dbReference type="InterPro" id="IPR027417">
    <property type="entry name" value="P-loop_NTPase"/>
</dbReference>
<dbReference type="GO" id="GO:0005525">
    <property type="term" value="F:GTP binding"/>
    <property type="evidence" value="ECO:0007669"/>
    <property type="project" value="UniProtKB-KW"/>
</dbReference>
<evidence type="ECO:0000256" key="9">
    <source>
        <dbReference type="PIRSR" id="PIRSR601019-1"/>
    </source>
</evidence>
<dbReference type="PROSITE" id="PS51882">
    <property type="entry name" value="G_ALPHA"/>
    <property type="match status" value="1"/>
</dbReference>
<dbReference type="PANTHER" id="PTHR10218:SF247">
    <property type="entry name" value="GUANINE NUCLEOTIDE-BINDING PROTEIN ALPHA-6 SUBUNIT"/>
    <property type="match status" value="1"/>
</dbReference>
<keyword evidence="3 9" id="KW-0547">Nucleotide-binding</keyword>
<evidence type="ECO:0000256" key="3">
    <source>
        <dbReference type="ARBA" id="ARBA00022741"/>
    </source>
</evidence>
<keyword evidence="2 10" id="KW-0479">Metal-binding</keyword>
<dbReference type="SMART" id="SM00275">
    <property type="entry name" value="G_alpha"/>
    <property type="match status" value="1"/>
</dbReference>
<keyword evidence="8" id="KW-0449">Lipoprotein</keyword>
<dbReference type="GO" id="GO:0007188">
    <property type="term" value="P:adenylate cyclase-modulating G protein-coupled receptor signaling pathway"/>
    <property type="evidence" value="ECO:0007669"/>
    <property type="project" value="TreeGrafter"/>
</dbReference>
<dbReference type="AlphaFoldDB" id="A0A7E4V3N4"/>
<protein>
    <submittedName>
        <fullName evidence="12">G-protein alpha subunit</fullName>
    </submittedName>
</protein>
<dbReference type="GO" id="GO:0003924">
    <property type="term" value="F:GTPase activity"/>
    <property type="evidence" value="ECO:0007669"/>
    <property type="project" value="InterPro"/>
</dbReference>
<keyword evidence="7" id="KW-0807">Transducer</keyword>
<proteinExistence type="predicted"/>
<keyword evidence="5 9" id="KW-0342">GTP-binding</keyword>
<dbReference type="Proteomes" id="UP000492821">
    <property type="component" value="Unassembled WGS sequence"/>
</dbReference>
<dbReference type="Gene3D" id="3.40.50.300">
    <property type="entry name" value="P-loop containing nucleotide triphosphate hydrolases"/>
    <property type="match status" value="1"/>
</dbReference>
<evidence type="ECO:0000313" key="12">
    <source>
        <dbReference type="WBParaSite" id="Pan_g15708.t1"/>
    </source>
</evidence>
<accession>A0A7E4V3N4</accession>
<dbReference type="FunFam" id="3.40.50.300:FF:003800">
    <property type="entry name" value="Guanine nucleotide-binding protein G(k) subunit alpha"/>
    <property type="match status" value="1"/>
</dbReference>
<keyword evidence="4 10" id="KW-0460">Magnesium</keyword>
<dbReference type="SUPFAM" id="SSF47895">
    <property type="entry name" value="Transducin (alpha subunit), insertion domain"/>
    <property type="match status" value="1"/>
</dbReference>
<evidence type="ECO:0000256" key="5">
    <source>
        <dbReference type="ARBA" id="ARBA00023134"/>
    </source>
</evidence>
<dbReference type="InterPro" id="IPR011025">
    <property type="entry name" value="GproteinA_insert"/>
</dbReference>
<dbReference type="GO" id="GO:0046872">
    <property type="term" value="F:metal ion binding"/>
    <property type="evidence" value="ECO:0007669"/>
    <property type="project" value="UniProtKB-KW"/>
</dbReference>
<dbReference type="InterPro" id="IPR001019">
    <property type="entry name" value="Gprotein_alpha_su"/>
</dbReference>
<organism evidence="11 12">
    <name type="scientific">Panagrellus redivivus</name>
    <name type="common">Microworm</name>
    <dbReference type="NCBI Taxonomy" id="6233"/>
    <lineage>
        <taxon>Eukaryota</taxon>
        <taxon>Metazoa</taxon>
        <taxon>Ecdysozoa</taxon>
        <taxon>Nematoda</taxon>
        <taxon>Chromadorea</taxon>
        <taxon>Rhabditida</taxon>
        <taxon>Tylenchina</taxon>
        <taxon>Panagrolaimomorpha</taxon>
        <taxon>Panagrolaimoidea</taxon>
        <taxon>Panagrolaimidae</taxon>
        <taxon>Panagrellus</taxon>
    </lineage>
</organism>
<dbReference type="Gene3D" id="1.10.400.10">
    <property type="entry name" value="GI Alpha 1, domain 2-like"/>
    <property type="match status" value="1"/>
</dbReference>
<sequence length="322" mass="37975">MSQLVLCCDNPNHMRDSQQILHLNGFTDEEKERYKTPILRNLLDAMSQLLKACEDLHIVHEHLLQNCVDDFHEFYRNVDTADAEKEVTIPPDMCKKLQRLWKSSSVQMAYQRRWRFYLLDSAKYFLDAIVRITDKSYMPEIQDILQCRFPTKGTEEIQFNYENMSFTMIDVGGQRSERRKWIHVFDKINMMLFVAALSDYDLTDPENGSQNRLLANRYIFRTLVQSSFFRNAAIVLFFNKIDTFQEKLNNSPLVKHMTEYTGQNTVEECSKYLGNQFRACVKEKHKFFMFCTTATDTRNIEFMFGSALTHIINENLRATGSY</sequence>
<evidence type="ECO:0000256" key="4">
    <source>
        <dbReference type="ARBA" id="ARBA00022842"/>
    </source>
</evidence>
<dbReference type="GO" id="GO:0005834">
    <property type="term" value="C:heterotrimeric G-protein complex"/>
    <property type="evidence" value="ECO:0007669"/>
    <property type="project" value="TreeGrafter"/>
</dbReference>
<dbReference type="PANTHER" id="PTHR10218">
    <property type="entry name" value="GTP-BINDING PROTEIN ALPHA SUBUNIT"/>
    <property type="match status" value="1"/>
</dbReference>
<keyword evidence="11" id="KW-1185">Reference proteome</keyword>
<dbReference type="GO" id="GO:0005737">
    <property type="term" value="C:cytoplasm"/>
    <property type="evidence" value="ECO:0007669"/>
    <property type="project" value="TreeGrafter"/>
</dbReference>
<feature type="binding site" evidence="10">
    <location>
        <position position="151"/>
    </location>
    <ligand>
        <name>Mg(2+)</name>
        <dbReference type="ChEBI" id="CHEBI:18420"/>
    </ligand>
</feature>
<dbReference type="GO" id="GO:0001664">
    <property type="term" value="F:G protein-coupled receptor binding"/>
    <property type="evidence" value="ECO:0007669"/>
    <property type="project" value="TreeGrafter"/>
</dbReference>
<feature type="binding site" evidence="9">
    <location>
        <begin position="170"/>
        <end position="174"/>
    </location>
    <ligand>
        <name>GTP</name>
        <dbReference type="ChEBI" id="CHEBI:37565"/>
    </ligand>
</feature>
<keyword evidence="6" id="KW-0564">Palmitate</keyword>
<dbReference type="WBParaSite" id="Pan_g15708.t1">
    <property type="protein sequence ID" value="Pan_g15708.t1"/>
    <property type="gene ID" value="Pan_g15708"/>
</dbReference>
<reference evidence="12" key="2">
    <citation type="submission" date="2020-10" db="UniProtKB">
        <authorList>
            <consortium name="WormBaseParasite"/>
        </authorList>
    </citation>
    <scope>IDENTIFICATION</scope>
</reference>
<dbReference type="CDD" id="cd00066">
    <property type="entry name" value="G-alpha"/>
    <property type="match status" value="1"/>
</dbReference>
<evidence type="ECO:0000256" key="8">
    <source>
        <dbReference type="ARBA" id="ARBA00023288"/>
    </source>
</evidence>
<feature type="binding site" evidence="9">
    <location>
        <begin position="145"/>
        <end position="151"/>
    </location>
    <ligand>
        <name>GTP</name>
        <dbReference type="ChEBI" id="CHEBI:37565"/>
    </ligand>
</feature>
<evidence type="ECO:0000256" key="2">
    <source>
        <dbReference type="ARBA" id="ARBA00022723"/>
    </source>
</evidence>
<evidence type="ECO:0000256" key="1">
    <source>
        <dbReference type="ARBA" id="ARBA00022707"/>
    </source>
</evidence>
<feature type="binding site" evidence="9">
    <location>
        <begin position="120"/>
        <end position="121"/>
    </location>
    <ligand>
        <name>GTP</name>
        <dbReference type="ChEBI" id="CHEBI:37565"/>
    </ligand>
</feature>
<dbReference type="PRINTS" id="PR00318">
    <property type="entry name" value="GPROTEINA"/>
</dbReference>
<dbReference type="Pfam" id="PF00503">
    <property type="entry name" value="G-alpha"/>
    <property type="match status" value="1"/>
</dbReference>
<name>A0A7E4V3N4_PANRE</name>
<evidence type="ECO:0000256" key="10">
    <source>
        <dbReference type="PIRSR" id="PIRSR601019-2"/>
    </source>
</evidence>
<evidence type="ECO:0000256" key="6">
    <source>
        <dbReference type="ARBA" id="ARBA00023139"/>
    </source>
</evidence>
<reference evidence="11" key="1">
    <citation type="journal article" date="2013" name="Genetics">
        <title>The draft genome and transcriptome of Panagrellus redivivus are shaped by the harsh demands of a free-living lifestyle.</title>
        <authorList>
            <person name="Srinivasan J."/>
            <person name="Dillman A.R."/>
            <person name="Macchietto M.G."/>
            <person name="Heikkinen L."/>
            <person name="Lakso M."/>
            <person name="Fracchia K.M."/>
            <person name="Antoshechkin I."/>
            <person name="Mortazavi A."/>
            <person name="Wong G."/>
            <person name="Sternberg P.W."/>
        </authorList>
    </citation>
    <scope>NUCLEOTIDE SEQUENCE [LARGE SCALE GENOMIC DNA]</scope>
    <source>
        <strain evidence="11">MT8872</strain>
    </source>
</reference>
<evidence type="ECO:0000256" key="7">
    <source>
        <dbReference type="ARBA" id="ARBA00023224"/>
    </source>
</evidence>